<keyword evidence="3" id="KW-0812">Transmembrane</keyword>
<evidence type="ECO:0000256" key="7">
    <source>
        <dbReference type="ARBA" id="ARBA00023180"/>
    </source>
</evidence>
<accession>B0XD17</accession>
<protein>
    <submittedName>
        <fullName evidence="8 9">Sterol regulatory element binding protein cleavage-activating protein</fullName>
    </submittedName>
</protein>
<organism>
    <name type="scientific">Culex quinquefasciatus</name>
    <name type="common">Southern house mosquito</name>
    <name type="synonym">Culex pungens</name>
    <dbReference type="NCBI Taxonomy" id="7176"/>
    <lineage>
        <taxon>Eukaryota</taxon>
        <taxon>Metazoa</taxon>
        <taxon>Ecdysozoa</taxon>
        <taxon>Arthropoda</taxon>
        <taxon>Hexapoda</taxon>
        <taxon>Insecta</taxon>
        <taxon>Pterygota</taxon>
        <taxon>Neoptera</taxon>
        <taxon>Endopterygota</taxon>
        <taxon>Diptera</taxon>
        <taxon>Nematocera</taxon>
        <taxon>Culicoidea</taxon>
        <taxon>Culicidae</taxon>
        <taxon>Culicinae</taxon>
        <taxon>Culicini</taxon>
        <taxon>Culex</taxon>
        <taxon>Culex</taxon>
    </lineage>
</organism>
<dbReference type="Proteomes" id="UP000002320">
    <property type="component" value="Unassembled WGS sequence"/>
</dbReference>
<dbReference type="EnsemblMetazoa" id="CPIJ017254-RA">
    <property type="protein sequence ID" value="CPIJ017254-PA"/>
    <property type="gene ID" value="CPIJ017254"/>
</dbReference>
<reference evidence="9" key="2">
    <citation type="submission" date="2021-02" db="UniProtKB">
        <authorList>
            <consortium name="EnsemblMetazoa"/>
        </authorList>
    </citation>
    <scope>IDENTIFICATION</scope>
    <source>
        <strain evidence="9">JHB</strain>
    </source>
</reference>
<keyword evidence="5" id="KW-1133">Transmembrane helix</keyword>
<dbReference type="PANTHER" id="PTHR46378:SF1">
    <property type="entry name" value="STEROL REGULATORY ELEMENT-BINDING PROTEIN CLEAVAGE-ACTIVATING PROTEIN"/>
    <property type="match status" value="1"/>
</dbReference>
<dbReference type="VEuPathDB" id="VectorBase:CQUJHB000758"/>
<reference evidence="8" key="1">
    <citation type="submission" date="2007-03" db="EMBL/GenBank/DDBJ databases">
        <title>Annotation of Culex pipiens quinquefasciatus.</title>
        <authorList>
            <consortium name="The Broad Institute Genome Sequencing Platform"/>
            <person name="Atkinson P.W."/>
            <person name="Hemingway J."/>
            <person name="Christensen B.M."/>
            <person name="Higgs S."/>
            <person name="Kodira C."/>
            <person name="Hannick L."/>
            <person name="Megy K."/>
            <person name="O'Leary S."/>
            <person name="Pearson M."/>
            <person name="Haas B.J."/>
            <person name="Mauceli E."/>
            <person name="Wortman J.R."/>
            <person name="Lee N.H."/>
            <person name="Guigo R."/>
            <person name="Stanke M."/>
            <person name="Alvarado L."/>
            <person name="Amedeo P."/>
            <person name="Antoine C.H."/>
            <person name="Arensburger P."/>
            <person name="Bidwell S.L."/>
            <person name="Crawford M."/>
            <person name="Camaro F."/>
            <person name="Devon K."/>
            <person name="Engels R."/>
            <person name="Hammond M."/>
            <person name="Howarth C."/>
            <person name="Koehrsen M."/>
            <person name="Lawson D."/>
            <person name="Montgomery P."/>
            <person name="Nene V."/>
            <person name="Nusbaum C."/>
            <person name="Puiu D."/>
            <person name="Romero-Severson J."/>
            <person name="Severson D.W."/>
            <person name="Shumway M."/>
            <person name="Sisk P."/>
            <person name="Stolte C."/>
            <person name="Zeng Q."/>
            <person name="Eisenstadt E."/>
            <person name="Fraser-Liggett C."/>
            <person name="Strausberg R."/>
            <person name="Galagan J."/>
            <person name="Birren B."/>
            <person name="Collins F.H."/>
        </authorList>
    </citation>
    <scope>NUCLEOTIDE SEQUENCE [LARGE SCALE GENOMIC DNA]</scope>
    <source>
        <strain evidence="8">JHB</strain>
    </source>
</reference>
<keyword evidence="10" id="KW-1185">Reference proteome</keyword>
<dbReference type="STRING" id="7176.B0XD17"/>
<sequence length="305" mass="34096">MPNQTSLIWCQDNLIVTGCADGRLEFWEGITGNFKGIYKTEHTRIKGGTNIKLTGNKVVAARLGDRIDFLRLETYTQCWQIDWGFTSAYRRSHIRTGSAGSLSMFQQLNGPASVHHALEEELHCILEFHQQGTGGPAGDVSGSGRRNRLDRQQFTLHDHSGQISCPQLDVTSAEDYRKLREYEQEKFLSMVKQVKDAGATGGRSRGRFIDRYNRGGCYQNHDCVGGGGHPDKQQELFPQDQLPPKKFPGSGGCTLPVGKPGDDHFNDDVPQHHYHQWSSGGPRVFVITVSRRMTLARAPGQRGRM</sequence>
<evidence type="ECO:0000256" key="4">
    <source>
        <dbReference type="ARBA" id="ARBA00022824"/>
    </source>
</evidence>
<evidence type="ECO:0000256" key="1">
    <source>
        <dbReference type="ARBA" id="ARBA00004127"/>
    </source>
</evidence>
<dbReference type="GO" id="GO:0045540">
    <property type="term" value="P:regulation of cholesterol biosynthetic process"/>
    <property type="evidence" value="ECO:0007669"/>
    <property type="project" value="TreeGrafter"/>
</dbReference>
<dbReference type="EMBL" id="DS232735">
    <property type="protein sequence ID" value="EDS45252.1"/>
    <property type="molecule type" value="Genomic_DNA"/>
</dbReference>
<proteinExistence type="predicted"/>
<dbReference type="GO" id="GO:0032936">
    <property type="term" value="C:SREBP-SCAP complex"/>
    <property type="evidence" value="ECO:0007669"/>
    <property type="project" value="TreeGrafter"/>
</dbReference>
<evidence type="ECO:0000256" key="3">
    <source>
        <dbReference type="ARBA" id="ARBA00022692"/>
    </source>
</evidence>
<dbReference type="InterPro" id="IPR030225">
    <property type="entry name" value="SCAP"/>
</dbReference>
<dbReference type="AlphaFoldDB" id="B0XD17"/>
<dbReference type="InterPro" id="IPR036322">
    <property type="entry name" value="WD40_repeat_dom_sf"/>
</dbReference>
<evidence type="ECO:0000256" key="6">
    <source>
        <dbReference type="ARBA" id="ARBA00023136"/>
    </source>
</evidence>
<name>B0XD17_CULQU</name>
<evidence type="ECO:0000313" key="8">
    <source>
        <dbReference type="EMBL" id="EDS45252.1"/>
    </source>
</evidence>
<comment type="subcellular location">
    <subcellularLocation>
        <location evidence="1">Endomembrane system</location>
        <topology evidence="1">Multi-pass membrane protein</topology>
    </subcellularLocation>
    <subcellularLocation>
        <location evidence="2">Endoplasmic reticulum membrane</location>
    </subcellularLocation>
</comment>
<dbReference type="InParanoid" id="B0XD17"/>
<evidence type="ECO:0000256" key="5">
    <source>
        <dbReference type="ARBA" id="ARBA00022989"/>
    </source>
</evidence>
<dbReference type="GO" id="GO:0032934">
    <property type="term" value="F:sterol binding"/>
    <property type="evidence" value="ECO:0007669"/>
    <property type="project" value="InterPro"/>
</dbReference>
<keyword evidence="6" id="KW-0472">Membrane</keyword>
<keyword evidence="4" id="KW-0256">Endoplasmic reticulum</keyword>
<evidence type="ECO:0000256" key="2">
    <source>
        <dbReference type="ARBA" id="ARBA00004586"/>
    </source>
</evidence>
<evidence type="ECO:0000313" key="10">
    <source>
        <dbReference type="Proteomes" id="UP000002320"/>
    </source>
</evidence>
<dbReference type="OrthoDB" id="361494at2759"/>
<dbReference type="GO" id="GO:0000139">
    <property type="term" value="C:Golgi membrane"/>
    <property type="evidence" value="ECO:0007669"/>
    <property type="project" value="InterPro"/>
</dbReference>
<dbReference type="eggNOG" id="KOG0357">
    <property type="taxonomic scope" value="Eukaryota"/>
</dbReference>
<keyword evidence="7" id="KW-0325">Glycoprotein</keyword>
<dbReference type="GO" id="GO:0032933">
    <property type="term" value="P:SREBP signaling pathway"/>
    <property type="evidence" value="ECO:0007669"/>
    <property type="project" value="InterPro"/>
</dbReference>
<dbReference type="GO" id="GO:0005789">
    <property type="term" value="C:endoplasmic reticulum membrane"/>
    <property type="evidence" value="ECO:0007669"/>
    <property type="project" value="UniProtKB-SubCell"/>
</dbReference>
<dbReference type="HOGENOM" id="CLU_912921_0_0_1"/>
<dbReference type="VEuPathDB" id="VectorBase:CPIJ017254"/>
<evidence type="ECO:0000313" key="9">
    <source>
        <dbReference type="EnsemblMetazoa" id="CPIJ017254-PA"/>
    </source>
</evidence>
<gene>
    <name evidence="9" type="primary">6051061</name>
    <name evidence="8" type="ORF">CpipJ_CPIJ017254</name>
</gene>
<dbReference type="KEGG" id="cqu:CpipJ_CPIJ017254"/>
<dbReference type="PANTHER" id="PTHR46378">
    <property type="entry name" value="STEROL REGULATORY ELEMENT-BINDING PROTEIN CLEAVAGE-ACTIVATING PROTEIN"/>
    <property type="match status" value="1"/>
</dbReference>
<dbReference type="SUPFAM" id="SSF50978">
    <property type="entry name" value="WD40 repeat-like"/>
    <property type="match status" value="1"/>
</dbReference>